<dbReference type="RefSeq" id="WP_131305722.1">
    <property type="nucleotide sequence ID" value="NZ_SJJR01000014.1"/>
</dbReference>
<evidence type="ECO:0000256" key="1">
    <source>
        <dbReference type="SAM" id="MobiDB-lite"/>
    </source>
</evidence>
<evidence type="ECO:0000313" key="2">
    <source>
        <dbReference type="EMBL" id="TCB95430.1"/>
    </source>
</evidence>
<sequence length="755" mass="73782">MTSPQGWLRWEEALTQVLGAQQTDRRQFLDRPWISLVWARNEEVRGTGTPTFDDVPPNQFRFFQPISATTVFTTYRDHTQRFTEIRTIQGRIDWYVGEQGSSPHERFWNEFYNNSRDALNKIPDSSPLSPRSFHMAAGTMYNMAMWLDHATGSLQAEINNLDGGSSGFQGAAAGAFRESLVTLRRNMLTLRRDLESNKNWPQMLRDNGDRAEWFWRDMRAAWSSWSGNILNQPNGLVASALQQIRARVVGGGDGQTDIWDIPIDLGNGPTVYRFREDGALSQLNQDMHNVFLERINDLDQSASVHVSNIRTSFEDTAANLLTPSAVPPTTTGGAGGGADGGSGAGLGGLGGGVGGGAGGGSGAGLGGLGGGADGGSGAGLGGLGGGVGGGAGGGSGAGLGGLGGGGINLGAGGGLGGGAGIGGGAGAGFDGLDGGAGAGLGGSGGGSGIVPPPLPGFGLGSGAGGGSGAGLGLGGIGGSTGGSAGGLTGGIGVGSGLGGLPLPIGGSSGSGGPSRGVDKPGGLPGGVGGDFGEAPSTGGLPTTIGGPSGSGVPADLAGGGTGTLPAIPGGAASPGGGFAGGLPGDNDFTGGLPDGGDLGEGSTGGTWQSGGNSRVPASAMQIGALGPAPLPVGGDNVSGLSGLTAGAGGAALAAGVAAPAGPMTGGAPGMMPPMMGGMGAGAGGGQAEKDRERKTWLAEEEEVWGTDPDVTPSVIGRVDTADELDPDRAYPSVPQGPDSPRTPARGTGRTTGRAY</sequence>
<protein>
    <submittedName>
        <fullName evidence="2">Uncharacterized protein</fullName>
    </submittedName>
</protein>
<feature type="compositionally biased region" description="Gly residues" evidence="1">
    <location>
        <begin position="522"/>
        <end position="531"/>
    </location>
</feature>
<dbReference type="AlphaFoldDB" id="A0A4R0GDY6"/>
<feature type="compositionally biased region" description="Gly residues" evidence="1">
    <location>
        <begin position="592"/>
        <end position="608"/>
    </location>
</feature>
<dbReference type="OrthoDB" id="3405005at2"/>
<accession>A0A4R0GDY6</accession>
<comment type="caution">
    <text evidence="2">The sequence shown here is derived from an EMBL/GenBank/DDBJ whole genome shotgun (WGS) entry which is preliminary data.</text>
</comment>
<gene>
    <name evidence="2" type="ORF">E0H26_19750</name>
</gene>
<keyword evidence="3" id="KW-1185">Reference proteome</keyword>
<proteinExistence type="predicted"/>
<dbReference type="Proteomes" id="UP000292274">
    <property type="component" value="Unassembled WGS sequence"/>
</dbReference>
<feature type="region of interest" description="Disordered" evidence="1">
    <location>
        <begin position="587"/>
        <end position="614"/>
    </location>
</feature>
<evidence type="ECO:0000313" key="3">
    <source>
        <dbReference type="Proteomes" id="UP000292274"/>
    </source>
</evidence>
<dbReference type="EMBL" id="SJJR01000014">
    <property type="protein sequence ID" value="TCB95430.1"/>
    <property type="molecule type" value="Genomic_DNA"/>
</dbReference>
<organism evidence="2 3">
    <name type="scientific">Micromonospora zingiberis</name>
    <dbReference type="NCBI Taxonomy" id="2053011"/>
    <lineage>
        <taxon>Bacteria</taxon>
        <taxon>Bacillati</taxon>
        <taxon>Actinomycetota</taxon>
        <taxon>Actinomycetes</taxon>
        <taxon>Micromonosporales</taxon>
        <taxon>Micromonosporaceae</taxon>
        <taxon>Micromonospora</taxon>
    </lineage>
</organism>
<feature type="compositionally biased region" description="Low complexity" evidence="1">
    <location>
        <begin position="741"/>
        <end position="755"/>
    </location>
</feature>
<feature type="region of interest" description="Disordered" evidence="1">
    <location>
        <begin position="679"/>
        <end position="755"/>
    </location>
</feature>
<feature type="compositionally biased region" description="Basic and acidic residues" evidence="1">
    <location>
        <begin position="687"/>
        <end position="697"/>
    </location>
</feature>
<name>A0A4R0GDY6_9ACTN</name>
<feature type="region of interest" description="Disordered" evidence="1">
    <location>
        <begin position="502"/>
        <end position="551"/>
    </location>
</feature>
<reference evidence="2 3" key="1">
    <citation type="submission" date="2019-02" db="EMBL/GenBank/DDBJ databases">
        <title>Jishengella sp. nov., isolated from a root of Zingiber montanum.</title>
        <authorList>
            <person name="Kuncharoen N."/>
            <person name="Kudo T."/>
            <person name="Masahiro Y."/>
            <person name="Ohkuma M."/>
            <person name="Tanasupawat S."/>
        </authorList>
    </citation>
    <scope>NUCLEOTIDE SEQUENCE [LARGE SCALE GENOMIC DNA]</scope>
    <source>
        <strain evidence="2 3">PLAI 1-1</strain>
    </source>
</reference>